<evidence type="ECO:0000256" key="1">
    <source>
        <dbReference type="SAM" id="Phobius"/>
    </source>
</evidence>
<reference evidence="2 3" key="1">
    <citation type="journal article" date="2019" name="Int. J. Syst. Evol. Microbiol.">
        <title>The Global Catalogue of Microorganisms (GCM) 10K type strain sequencing project: providing services to taxonomists for standard genome sequencing and annotation.</title>
        <authorList>
            <consortium name="The Broad Institute Genomics Platform"/>
            <consortium name="The Broad Institute Genome Sequencing Center for Infectious Disease"/>
            <person name="Wu L."/>
            <person name="Ma J."/>
        </authorList>
    </citation>
    <scope>NUCLEOTIDE SEQUENCE [LARGE SCALE GENOMIC DNA]</scope>
    <source>
        <strain evidence="2 3">XZYJ18</strain>
    </source>
</reference>
<keyword evidence="1" id="KW-1133">Transmembrane helix</keyword>
<keyword evidence="1" id="KW-0812">Transmembrane</keyword>
<dbReference type="AlphaFoldDB" id="A0ABD5Q4H7"/>
<feature type="transmembrane region" description="Helical" evidence="1">
    <location>
        <begin position="266"/>
        <end position="285"/>
    </location>
</feature>
<name>A0ABD5Q4H7_9EURY</name>
<feature type="transmembrane region" description="Helical" evidence="1">
    <location>
        <begin position="70"/>
        <end position="88"/>
    </location>
</feature>
<evidence type="ECO:0000313" key="2">
    <source>
        <dbReference type="EMBL" id="MFC4825451.1"/>
    </source>
</evidence>
<feature type="transmembrane region" description="Helical" evidence="1">
    <location>
        <begin position="215"/>
        <end position="231"/>
    </location>
</feature>
<comment type="caution">
    <text evidence="2">The sequence shown here is derived from an EMBL/GenBank/DDBJ whole genome shotgun (WGS) entry which is preliminary data.</text>
</comment>
<organism evidence="2 3">
    <name type="scientific">Halorussus aquaticus</name>
    <dbReference type="NCBI Taxonomy" id="2953748"/>
    <lineage>
        <taxon>Archaea</taxon>
        <taxon>Methanobacteriati</taxon>
        <taxon>Methanobacteriota</taxon>
        <taxon>Stenosarchaea group</taxon>
        <taxon>Halobacteria</taxon>
        <taxon>Halobacteriales</taxon>
        <taxon>Haladaptataceae</taxon>
        <taxon>Halorussus</taxon>
    </lineage>
</organism>
<keyword evidence="1" id="KW-0472">Membrane</keyword>
<keyword evidence="3" id="KW-1185">Reference proteome</keyword>
<sequence length="315" mass="30759">MYSPTRLAGYAVLLLTPGALLARGLLATGLSAPVAGLEVGLLLTGGVAVVAEREHALEAPGSYEPEREDLLDALAVVVAAVVTYVLSVRAGLGPVVGSALVGLLAGVFATEIAVPAYCGSFVGMASPTLFPSVGHLALAGLLSGVAFVAAERAFAGFGGKLGTLALFGCATTAVVTDATYAAAGPFRWTSAALVVPVAVVGAVGAVVLSVRLDMGAVVGSALVGLLAGLVLPAVPFWPGETLAAAAFCASFVGMSSTDRLGGEGRVALAGAVCGLVFVAVAAAFAGAGGKLGTIAFVSCVTTSGAETALSRTLRA</sequence>
<evidence type="ECO:0000313" key="3">
    <source>
        <dbReference type="Proteomes" id="UP001595945"/>
    </source>
</evidence>
<dbReference type="RefSeq" id="WP_254268886.1">
    <property type="nucleotide sequence ID" value="NZ_CP100400.1"/>
</dbReference>
<dbReference type="Proteomes" id="UP001595945">
    <property type="component" value="Unassembled WGS sequence"/>
</dbReference>
<gene>
    <name evidence="2" type="ORF">ACFO9K_14415</name>
</gene>
<dbReference type="EMBL" id="JBHSHT010000002">
    <property type="protein sequence ID" value="MFC4825451.1"/>
    <property type="molecule type" value="Genomic_DNA"/>
</dbReference>
<dbReference type="GeneID" id="73043831"/>
<accession>A0ABD5Q4H7</accession>
<feature type="transmembrane region" description="Helical" evidence="1">
    <location>
        <begin position="188"/>
        <end position="208"/>
    </location>
</feature>
<feature type="transmembrane region" description="Helical" evidence="1">
    <location>
        <begin position="129"/>
        <end position="149"/>
    </location>
</feature>
<proteinExistence type="predicted"/>
<feature type="transmembrane region" description="Helical" evidence="1">
    <location>
        <begin position="161"/>
        <end position="182"/>
    </location>
</feature>
<protein>
    <submittedName>
        <fullName evidence="2">Uncharacterized protein</fullName>
    </submittedName>
</protein>
<feature type="transmembrane region" description="Helical" evidence="1">
    <location>
        <begin position="95"/>
        <end position="117"/>
    </location>
</feature>